<keyword evidence="4" id="KW-0238">DNA-binding</keyword>
<dbReference type="RefSeq" id="XP_026599958.1">
    <property type="nucleotide sequence ID" value="XM_026751610.1"/>
</dbReference>
<dbReference type="OrthoDB" id="2593732at2759"/>
<dbReference type="GO" id="GO:0046872">
    <property type="term" value="F:metal ion binding"/>
    <property type="evidence" value="ECO:0007669"/>
    <property type="project" value="UniProtKB-KW"/>
</dbReference>
<name>A0A3D8QVQ4_9EURO</name>
<accession>A0A3D8QVQ4</accession>
<evidence type="ECO:0000313" key="9">
    <source>
        <dbReference type="Proteomes" id="UP000256690"/>
    </source>
</evidence>
<dbReference type="PANTHER" id="PTHR36206:SF16">
    <property type="entry name" value="TRANSCRIPTION FACTOR DOMAIN-CONTAINING PROTEIN-RELATED"/>
    <property type="match status" value="1"/>
</dbReference>
<dbReference type="InterPro" id="IPR021858">
    <property type="entry name" value="Fun_TF"/>
</dbReference>
<evidence type="ECO:0000256" key="2">
    <source>
        <dbReference type="ARBA" id="ARBA00022833"/>
    </source>
</evidence>
<keyword evidence="9" id="KW-1185">Reference proteome</keyword>
<keyword evidence="3" id="KW-0805">Transcription regulation</keyword>
<evidence type="ECO:0000256" key="7">
    <source>
        <dbReference type="SAM" id="MobiDB-lite"/>
    </source>
</evidence>
<keyword evidence="5" id="KW-0804">Transcription</keyword>
<dbReference type="Proteomes" id="UP000256690">
    <property type="component" value="Unassembled WGS sequence"/>
</dbReference>
<dbReference type="AlphaFoldDB" id="A0A3D8QVQ4"/>
<keyword evidence="1" id="KW-0479">Metal-binding</keyword>
<dbReference type="InterPro" id="IPR052360">
    <property type="entry name" value="Transcr_Regulatory_Proteins"/>
</dbReference>
<evidence type="ECO:0008006" key="10">
    <source>
        <dbReference type="Google" id="ProtNLM"/>
    </source>
</evidence>
<dbReference type="EMBL" id="PVWQ01000013">
    <property type="protein sequence ID" value="RDW65855.1"/>
    <property type="molecule type" value="Genomic_DNA"/>
</dbReference>
<sequence>MTHTQGVAEKRLRGGTKKSRTGCRTCRIIPRKDKGQLQSLPLEITDGFRWAVTTDERRCYSYFQHYTVPTLSDSFDSRLWQEVLCHMSQSDPAVYHAVIALSAVHQDSETHGMPLPGQDLKNEWHLFALEQCGRSFALLSRRQSSQDPRFREVMLICCLLFVMIQLLRGQYDDAFLHLQSGLKVLNEAMVSDSSERPIAPCIVAAFANLEAQAVQYGACKDFSANKGVAYPAGYMDNLTAFNNLSEARQAFDFLTSTAFRFVFLCKDLSEEEILTDYDFFQSQQLQVLSQFGIFGHRFEPFCSCSTLPPDERRGADVLRIQLRSLGLQIRLALVRDETVLDCYNSEYEAHVNMIVGLLSKYPVVRPTVVLEAGIISPLYFAALWCRDYSVRHRAIDILLSWPHREGAFDANWAALQALQRMSVELSIEPELVAAADIPCLMSDQNGDRWVPINCNGIAFEDALSYAKVMLDRPCFQTVRKWVPAVVYDSP</sequence>
<dbReference type="STRING" id="1810919.A0A3D8QVQ4"/>
<dbReference type="GO" id="GO:0003677">
    <property type="term" value="F:DNA binding"/>
    <property type="evidence" value="ECO:0007669"/>
    <property type="project" value="UniProtKB-KW"/>
</dbReference>
<evidence type="ECO:0000256" key="5">
    <source>
        <dbReference type="ARBA" id="ARBA00023163"/>
    </source>
</evidence>
<dbReference type="GeneID" id="38119964"/>
<feature type="region of interest" description="Disordered" evidence="7">
    <location>
        <begin position="1"/>
        <end position="20"/>
    </location>
</feature>
<keyword evidence="6" id="KW-0539">Nucleus</keyword>
<dbReference type="Pfam" id="PF11951">
    <property type="entry name" value="Fungal_trans_2"/>
    <property type="match status" value="1"/>
</dbReference>
<protein>
    <recommendedName>
        <fullName evidence="10">C6 zinc finger domain protein</fullName>
    </recommendedName>
</protein>
<evidence type="ECO:0000256" key="3">
    <source>
        <dbReference type="ARBA" id="ARBA00023015"/>
    </source>
</evidence>
<evidence type="ECO:0000256" key="6">
    <source>
        <dbReference type="ARBA" id="ARBA00023242"/>
    </source>
</evidence>
<comment type="caution">
    <text evidence="8">The sequence shown here is derived from an EMBL/GenBank/DDBJ whole genome shotgun (WGS) entry which is preliminary data.</text>
</comment>
<evidence type="ECO:0000313" key="8">
    <source>
        <dbReference type="EMBL" id="RDW65855.1"/>
    </source>
</evidence>
<evidence type="ECO:0000256" key="1">
    <source>
        <dbReference type="ARBA" id="ARBA00022723"/>
    </source>
</evidence>
<keyword evidence="2" id="KW-0862">Zinc</keyword>
<reference evidence="8 9" key="1">
    <citation type="journal article" date="2018" name="IMA Fungus">
        <title>IMA Genome-F 9: Draft genome sequence of Annulohypoxylon stygium, Aspergillus mulundensis, Berkeleyomyces basicola (syn. Thielaviopsis basicola), Ceratocystis smalleyi, two Cercospora beticola strains, Coleophoma cylindrospora, Fusarium fracticaudum, Phialophora cf. hyalina, and Morchella septimelata.</title>
        <authorList>
            <person name="Wingfield B.D."/>
            <person name="Bills G.F."/>
            <person name="Dong Y."/>
            <person name="Huang W."/>
            <person name="Nel W.J."/>
            <person name="Swalarsk-Parry B.S."/>
            <person name="Vaghefi N."/>
            <person name="Wilken P.M."/>
            <person name="An Z."/>
            <person name="de Beer Z.W."/>
            <person name="De Vos L."/>
            <person name="Chen L."/>
            <person name="Duong T.A."/>
            <person name="Gao Y."/>
            <person name="Hammerbacher A."/>
            <person name="Kikkert J.R."/>
            <person name="Li Y."/>
            <person name="Li H."/>
            <person name="Li K."/>
            <person name="Li Q."/>
            <person name="Liu X."/>
            <person name="Ma X."/>
            <person name="Naidoo K."/>
            <person name="Pethybridge S.J."/>
            <person name="Sun J."/>
            <person name="Steenkamp E.T."/>
            <person name="van der Nest M.A."/>
            <person name="van Wyk S."/>
            <person name="Wingfield M.J."/>
            <person name="Xiong C."/>
            <person name="Yue Q."/>
            <person name="Zhang X."/>
        </authorList>
    </citation>
    <scope>NUCLEOTIDE SEQUENCE [LARGE SCALE GENOMIC DNA]</scope>
    <source>
        <strain evidence="8 9">DSM 5745</strain>
    </source>
</reference>
<evidence type="ECO:0000256" key="4">
    <source>
        <dbReference type="ARBA" id="ARBA00023125"/>
    </source>
</evidence>
<organism evidence="8 9">
    <name type="scientific">Aspergillus mulundensis</name>
    <dbReference type="NCBI Taxonomy" id="1810919"/>
    <lineage>
        <taxon>Eukaryota</taxon>
        <taxon>Fungi</taxon>
        <taxon>Dikarya</taxon>
        <taxon>Ascomycota</taxon>
        <taxon>Pezizomycotina</taxon>
        <taxon>Eurotiomycetes</taxon>
        <taxon>Eurotiomycetidae</taxon>
        <taxon>Eurotiales</taxon>
        <taxon>Aspergillaceae</taxon>
        <taxon>Aspergillus</taxon>
        <taxon>Aspergillus subgen. Nidulantes</taxon>
    </lineage>
</organism>
<dbReference type="PANTHER" id="PTHR36206">
    <property type="entry name" value="ASPERCRYPTIN BIOSYNTHESIS CLUSTER-SPECIFIC TRANSCRIPTION REGULATOR ATNN-RELATED"/>
    <property type="match status" value="1"/>
</dbReference>
<gene>
    <name evidence="8" type="ORF">DSM5745_09594</name>
</gene>
<proteinExistence type="predicted"/>